<evidence type="ECO:0000256" key="1">
    <source>
        <dbReference type="SAM" id="MobiDB-lite"/>
    </source>
</evidence>
<keyword evidence="3" id="KW-1185">Reference proteome</keyword>
<protein>
    <submittedName>
        <fullName evidence="2">Uncharacterized protein</fullName>
    </submittedName>
</protein>
<name>A0AA38X4W4_9EURO</name>
<sequence length="138" mass="15694">MTKSTAQKLKKWEQQNNTAKKADDKLSQTNKESIILRLAEAKYKELTLELEEYPHHCRTKDGKKGHDPCERCLKLKHMGWCPSCEYLSHPDWGCHNCGKKKEQLFYSTRDLAWHLARKAYNASNTGASAGNDVAGEAA</sequence>
<dbReference type="EMBL" id="JAPDRK010000013">
    <property type="protein sequence ID" value="KAJ9606861.1"/>
    <property type="molecule type" value="Genomic_DNA"/>
</dbReference>
<organism evidence="2 3">
    <name type="scientific">Cladophialophora chaetospira</name>
    <dbReference type="NCBI Taxonomy" id="386627"/>
    <lineage>
        <taxon>Eukaryota</taxon>
        <taxon>Fungi</taxon>
        <taxon>Dikarya</taxon>
        <taxon>Ascomycota</taxon>
        <taxon>Pezizomycotina</taxon>
        <taxon>Eurotiomycetes</taxon>
        <taxon>Chaetothyriomycetidae</taxon>
        <taxon>Chaetothyriales</taxon>
        <taxon>Herpotrichiellaceae</taxon>
        <taxon>Cladophialophora</taxon>
    </lineage>
</organism>
<evidence type="ECO:0000313" key="2">
    <source>
        <dbReference type="EMBL" id="KAJ9606861.1"/>
    </source>
</evidence>
<proteinExistence type="predicted"/>
<dbReference type="AlphaFoldDB" id="A0AA38X4W4"/>
<gene>
    <name evidence="2" type="ORF">H2200_008871</name>
</gene>
<reference evidence="2" key="1">
    <citation type="submission" date="2022-10" db="EMBL/GenBank/DDBJ databases">
        <title>Culturing micro-colonial fungi from biological soil crusts in the Mojave desert and describing Neophaeococcomyces mojavensis, and introducing the new genera and species Taxawa tesnikishii.</title>
        <authorList>
            <person name="Kurbessoian T."/>
            <person name="Stajich J.E."/>
        </authorList>
    </citation>
    <scope>NUCLEOTIDE SEQUENCE</scope>
    <source>
        <strain evidence="2">TK_41</strain>
    </source>
</reference>
<accession>A0AA38X4W4</accession>
<evidence type="ECO:0000313" key="3">
    <source>
        <dbReference type="Proteomes" id="UP001172673"/>
    </source>
</evidence>
<dbReference type="Proteomes" id="UP001172673">
    <property type="component" value="Unassembled WGS sequence"/>
</dbReference>
<comment type="caution">
    <text evidence="2">The sequence shown here is derived from an EMBL/GenBank/DDBJ whole genome shotgun (WGS) entry which is preliminary data.</text>
</comment>
<feature type="region of interest" description="Disordered" evidence="1">
    <location>
        <begin position="1"/>
        <end position="27"/>
    </location>
</feature>